<accession>A0A2K8U381</accession>
<dbReference type="Proteomes" id="UP000232638">
    <property type="component" value="Chromosome"/>
</dbReference>
<protein>
    <submittedName>
        <fullName evidence="2">Sulfate transporter</fullName>
    </submittedName>
</protein>
<sequence length="101" mass="10945">MKARLIATGQRDARVEGPLDFDTVGPLLAAGEALLRRPGALRIDLGGVSAANSAGLALLLEWMDIARSRRITLSYLHLPESLRRIAAFSNLEALLPVEEVR</sequence>
<proteinExistence type="predicted"/>
<dbReference type="Pfam" id="PF13466">
    <property type="entry name" value="STAS_2"/>
    <property type="match status" value="1"/>
</dbReference>
<dbReference type="OrthoDB" id="5297990at2"/>
<dbReference type="CDD" id="cd07043">
    <property type="entry name" value="STAS_anti-anti-sigma_factors"/>
    <property type="match status" value="1"/>
</dbReference>
<dbReference type="SUPFAM" id="SSF52091">
    <property type="entry name" value="SpoIIaa-like"/>
    <property type="match status" value="1"/>
</dbReference>
<evidence type="ECO:0000313" key="2">
    <source>
        <dbReference type="EMBL" id="AUB79869.1"/>
    </source>
</evidence>
<dbReference type="RefSeq" id="WP_100917682.1">
    <property type="nucleotide sequence ID" value="NZ_CP020370.1"/>
</dbReference>
<reference evidence="2 3" key="1">
    <citation type="submission" date="2017-03" db="EMBL/GenBank/DDBJ databases">
        <title>Complete genome sequence of Candidatus 'Thiodictyon syntrophicum' sp. nov. strain Cad16T, a photolithoautotroph purple sulfur bacterium isolated from an alpine meromictic lake.</title>
        <authorList>
            <person name="Luedin S.M."/>
            <person name="Pothier J.F."/>
            <person name="Danza F."/>
            <person name="Storelli N."/>
            <person name="Wittwer M."/>
            <person name="Tonolla M."/>
        </authorList>
    </citation>
    <scope>NUCLEOTIDE SEQUENCE [LARGE SCALE GENOMIC DNA]</scope>
    <source>
        <strain evidence="2 3">Cad16T</strain>
    </source>
</reference>
<dbReference type="Gene3D" id="3.30.750.24">
    <property type="entry name" value="STAS domain"/>
    <property type="match status" value="1"/>
</dbReference>
<dbReference type="InterPro" id="IPR036513">
    <property type="entry name" value="STAS_dom_sf"/>
</dbReference>
<dbReference type="KEGG" id="tsy:THSYN_02095"/>
<gene>
    <name evidence="2" type="ORF">THSYN_02095</name>
</gene>
<evidence type="ECO:0000313" key="3">
    <source>
        <dbReference type="Proteomes" id="UP000232638"/>
    </source>
</evidence>
<feature type="domain" description="STAS" evidence="1">
    <location>
        <begin position="14"/>
        <end position="101"/>
    </location>
</feature>
<name>A0A2K8U381_9GAMM</name>
<evidence type="ECO:0000259" key="1">
    <source>
        <dbReference type="PROSITE" id="PS50801"/>
    </source>
</evidence>
<dbReference type="PROSITE" id="PS50801">
    <property type="entry name" value="STAS"/>
    <property type="match status" value="1"/>
</dbReference>
<keyword evidence="3" id="KW-1185">Reference proteome</keyword>
<dbReference type="AlphaFoldDB" id="A0A2K8U381"/>
<dbReference type="InterPro" id="IPR058548">
    <property type="entry name" value="MlaB-like_STAS"/>
</dbReference>
<dbReference type="InterPro" id="IPR002645">
    <property type="entry name" value="STAS_dom"/>
</dbReference>
<dbReference type="EMBL" id="CP020370">
    <property type="protein sequence ID" value="AUB79869.1"/>
    <property type="molecule type" value="Genomic_DNA"/>
</dbReference>
<organism evidence="2 3">
    <name type="scientific">Candidatus Thiodictyon syntrophicum</name>
    <dbReference type="NCBI Taxonomy" id="1166950"/>
    <lineage>
        <taxon>Bacteria</taxon>
        <taxon>Pseudomonadati</taxon>
        <taxon>Pseudomonadota</taxon>
        <taxon>Gammaproteobacteria</taxon>
        <taxon>Chromatiales</taxon>
        <taxon>Chromatiaceae</taxon>
        <taxon>Thiodictyon</taxon>
    </lineage>
</organism>